<feature type="transmembrane region" description="Helical" evidence="1">
    <location>
        <begin position="38"/>
        <end position="60"/>
    </location>
</feature>
<protein>
    <recommendedName>
        <fullName evidence="2">Zinc-ribbon domain-containing protein</fullName>
    </recommendedName>
</protein>
<name>A0ABP8L7H5_9BACT</name>
<gene>
    <name evidence="3" type="ORF">GCM10023188_02580</name>
</gene>
<accession>A0ABP8L7H5</accession>
<keyword evidence="1" id="KW-1133">Transmembrane helix</keyword>
<reference evidence="4" key="1">
    <citation type="journal article" date="2019" name="Int. J. Syst. Evol. Microbiol.">
        <title>The Global Catalogue of Microorganisms (GCM) 10K type strain sequencing project: providing services to taxonomists for standard genome sequencing and annotation.</title>
        <authorList>
            <consortium name="The Broad Institute Genomics Platform"/>
            <consortium name="The Broad Institute Genome Sequencing Center for Infectious Disease"/>
            <person name="Wu L."/>
            <person name="Ma J."/>
        </authorList>
    </citation>
    <scope>NUCLEOTIDE SEQUENCE [LARGE SCALE GENOMIC DNA]</scope>
    <source>
        <strain evidence="4">JCM 17926</strain>
    </source>
</reference>
<proteinExistence type="predicted"/>
<feature type="domain" description="Zinc-ribbon" evidence="2">
    <location>
        <begin position="4"/>
        <end position="23"/>
    </location>
</feature>
<dbReference type="Pfam" id="PF13240">
    <property type="entry name" value="Zn_Ribbon_1"/>
    <property type="match status" value="1"/>
</dbReference>
<dbReference type="EMBL" id="BAABHC010000001">
    <property type="protein sequence ID" value="GAA4423585.1"/>
    <property type="molecule type" value="Genomic_DNA"/>
</dbReference>
<dbReference type="Proteomes" id="UP001500552">
    <property type="component" value="Unassembled WGS sequence"/>
</dbReference>
<sequence>MKTCPNCGETVPLRAKQCPNCGQLLGGSSRQNRHWLRALTPTEIFLLVLGSLMLGVFLVAL</sequence>
<keyword evidence="1" id="KW-0812">Transmembrane</keyword>
<dbReference type="RefSeq" id="WP_345156326.1">
    <property type="nucleotide sequence ID" value="NZ_BAABHC010000001.1"/>
</dbReference>
<evidence type="ECO:0000313" key="3">
    <source>
        <dbReference type="EMBL" id="GAA4423585.1"/>
    </source>
</evidence>
<evidence type="ECO:0000256" key="1">
    <source>
        <dbReference type="SAM" id="Phobius"/>
    </source>
</evidence>
<dbReference type="InterPro" id="IPR026870">
    <property type="entry name" value="Zinc_ribbon_dom"/>
</dbReference>
<organism evidence="3 4">
    <name type="scientific">Pontibacter saemangeumensis</name>
    <dbReference type="NCBI Taxonomy" id="1084525"/>
    <lineage>
        <taxon>Bacteria</taxon>
        <taxon>Pseudomonadati</taxon>
        <taxon>Bacteroidota</taxon>
        <taxon>Cytophagia</taxon>
        <taxon>Cytophagales</taxon>
        <taxon>Hymenobacteraceae</taxon>
        <taxon>Pontibacter</taxon>
    </lineage>
</organism>
<evidence type="ECO:0000313" key="4">
    <source>
        <dbReference type="Proteomes" id="UP001500552"/>
    </source>
</evidence>
<comment type="caution">
    <text evidence="3">The sequence shown here is derived from an EMBL/GenBank/DDBJ whole genome shotgun (WGS) entry which is preliminary data.</text>
</comment>
<evidence type="ECO:0000259" key="2">
    <source>
        <dbReference type="Pfam" id="PF13240"/>
    </source>
</evidence>
<keyword evidence="4" id="KW-1185">Reference proteome</keyword>
<keyword evidence="1" id="KW-0472">Membrane</keyword>